<dbReference type="Pfam" id="PF03473">
    <property type="entry name" value="MOSC"/>
    <property type="match status" value="1"/>
</dbReference>
<reference evidence="2 3" key="1">
    <citation type="submission" date="2020-08" db="EMBL/GenBank/DDBJ databases">
        <title>Sequencing the genomes of 1000 actinobacteria strains.</title>
        <authorList>
            <person name="Klenk H.-P."/>
        </authorList>
    </citation>
    <scope>NUCLEOTIDE SEQUENCE [LARGE SCALE GENOMIC DNA]</scope>
    <source>
        <strain evidence="2 3">DSM 105784</strain>
    </source>
</reference>
<accession>A0A841ARE2</accession>
<dbReference type="InterPro" id="IPR011037">
    <property type="entry name" value="Pyrv_Knase-like_insert_dom_sf"/>
</dbReference>
<organism evidence="2 3">
    <name type="scientific">Conyzicola lurida</name>
    <dbReference type="NCBI Taxonomy" id="1172621"/>
    <lineage>
        <taxon>Bacteria</taxon>
        <taxon>Bacillati</taxon>
        <taxon>Actinomycetota</taxon>
        <taxon>Actinomycetes</taxon>
        <taxon>Micrococcales</taxon>
        <taxon>Microbacteriaceae</taxon>
        <taxon>Conyzicola</taxon>
    </lineage>
</organism>
<dbReference type="RefSeq" id="WP_184238005.1">
    <property type="nucleotide sequence ID" value="NZ_JACHMJ010000001.1"/>
</dbReference>
<keyword evidence="3" id="KW-1185">Reference proteome</keyword>
<dbReference type="Proteomes" id="UP000536685">
    <property type="component" value="Unassembled WGS sequence"/>
</dbReference>
<evidence type="ECO:0000313" key="2">
    <source>
        <dbReference type="EMBL" id="MBB5844135.1"/>
    </source>
</evidence>
<dbReference type="GO" id="GO:0030170">
    <property type="term" value="F:pyridoxal phosphate binding"/>
    <property type="evidence" value="ECO:0007669"/>
    <property type="project" value="InterPro"/>
</dbReference>
<gene>
    <name evidence="2" type="ORF">HD599_002458</name>
</gene>
<dbReference type="GO" id="GO:0030151">
    <property type="term" value="F:molybdenum ion binding"/>
    <property type="evidence" value="ECO:0007669"/>
    <property type="project" value="InterPro"/>
</dbReference>
<dbReference type="InterPro" id="IPR005302">
    <property type="entry name" value="MoCF_Sase_C"/>
</dbReference>
<dbReference type="AlphaFoldDB" id="A0A841ARE2"/>
<dbReference type="Gene3D" id="2.40.33.20">
    <property type="entry name" value="PK beta-barrel domain-like"/>
    <property type="match status" value="1"/>
</dbReference>
<dbReference type="EMBL" id="JACHMJ010000001">
    <property type="protein sequence ID" value="MBB5844135.1"/>
    <property type="molecule type" value="Genomic_DNA"/>
</dbReference>
<protein>
    <submittedName>
        <fullName evidence="2">Uncharacterized protein YcbX</fullName>
    </submittedName>
</protein>
<proteinExistence type="predicted"/>
<dbReference type="SUPFAM" id="SSF50800">
    <property type="entry name" value="PK beta-barrel domain-like"/>
    <property type="match status" value="1"/>
</dbReference>
<name>A0A841ARE2_9MICO</name>
<dbReference type="GO" id="GO:0003824">
    <property type="term" value="F:catalytic activity"/>
    <property type="evidence" value="ECO:0007669"/>
    <property type="project" value="InterPro"/>
</dbReference>
<sequence>MQISSLGSSPLKGARHSEHESLDFALDGPVGDREFAVVDLANRRVLKTVEHPALLACEATWIDGVLSITVAGEEFAAVPDPVGDEIELDYWGRPAVVRVVDGPWMPRLASLLGRDVALVRAARPGAVVYGDSVTLVTTGSLLRLAATVGHAVPASRFRATAVVDTGDDAHVEDSWAGRDLAVGGATVRVAAGIARCAVIDFDPTTGESGTRLLKTLAGYRLRSGDIDFGVYATVVAPGTVRRGDPVRLLDR</sequence>
<evidence type="ECO:0000313" key="3">
    <source>
        <dbReference type="Proteomes" id="UP000536685"/>
    </source>
</evidence>
<evidence type="ECO:0000259" key="1">
    <source>
        <dbReference type="PROSITE" id="PS51340"/>
    </source>
</evidence>
<feature type="domain" description="MOSC" evidence="1">
    <location>
        <begin position="97"/>
        <end position="249"/>
    </location>
</feature>
<comment type="caution">
    <text evidence="2">The sequence shown here is derived from an EMBL/GenBank/DDBJ whole genome shotgun (WGS) entry which is preliminary data.</text>
</comment>
<dbReference type="PROSITE" id="PS51340">
    <property type="entry name" value="MOSC"/>
    <property type="match status" value="1"/>
</dbReference>